<evidence type="ECO:0000313" key="9">
    <source>
        <dbReference type="Proteomes" id="UP000734823"/>
    </source>
</evidence>
<reference evidence="8 9" key="1">
    <citation type="submission" date="2020-06" db="EMBL/GenBank/DDBJ databases">
        <title>Actinokineospora xiongansis sp. nov., isolated from soil of Baiyangdian.</title>
        <authorList>
            <person name="Zhang X."/>
        </authorList>
    </citation>
    <scope>NUCLEOTIDE SEQUENCE [LARGE SCALE GENOMIC DNA]</scope>
    <source>
        <strain evidence="8 9">HBU206404</strain>
    </source>
</reference>
<keyword evidence="9" id="KW-1185">Reference proteome</keyword>
<keyword evidence="4 6" id="KW-1133">Transmembrane helix</keyword>
<name>A0ABR7LAG6_9PSEU</name>
<gene>
    <name evidence="8" type="ORF">GPZ80_20950</name>
</gene>
<dbReference type="PANTHER" id="PTHR36115">
    <property type="entry name" value="PROLINE-RICH ANTIGEN HOMOLOG-RELATED"/>
    <property type="match status" value="1"/>
</dbReference>
<comment type="caution">
    <text evidence="8">The sequence shown here is derived from an EMBL/GenBank/DDBJ whole genome shotgun (WGS) entry which is preliminary data.</text>
</comment>
<dbReference type="Proteomes" id="UP000734823">
    <property type="component" value="Unassembled WGS sequence"/>
</dbReference>
<proteinExistence type="predicted"/>
<dbReference type="Pfam" id="PF06271">
    <property type="entry name" value="RDD"/>
    <property type="match status" value="1"/>
</dbReference>
<dbReference type="RefSeq" id="WP_187222582.1">
    <property type="nucleotide sequence ID" value="NZ_JABVED010000012.1"/>
</dbReference>
<accession>A0ABR7LAG6</accession>
<evidence type="ECO:0000256" key="3">
    <source>
        <dbReference type="ARBA" id="ARBA00022692"/>
    </source>
</evidence>
<dbReference type="EMBL" id="JABVED010000012">
    <property type="protein sequence ID" value="MBC6449634.1"/>
    <property type="molecule type" value="Genomic_DNA"/>
</dbReference>
<comment type="subcellular location">
    <subcellularLocation>
        <location evidence="1">Cell membrane</location>
        <topology evidence="1">Multi-pass membrane protein</topology>
    </subcellularLocation>
</comment>
<dbReference type="InterPro" id="IPR051791">
    <property type="entry name" value="Pra-immunoreactive"/>
</dbReference>
<evidence type="ECO:0000256" key="5">
    <source>
        <dbReference type="ARBA" id="ARBA00023136"/>
    </source>
</evidence>
<evidence type="ECO:0000313" key="8">
    <source>
        <dbReference type="EMBL" id="MBC6449634.1"/>
    </source>
</evidence>
<protein>
    <submittedName>
        <fullName evidence="8">RDD family protein</fullName>
    </submittedName>
</protein>
<sequence>MAAAHRADLERVEIGELGEVTLATVAGRFAARLIDTVAVAAPAAIAAALIWPGNGLLAVLLIAAVGIVYDTALVAARGSTPGKALLRLSVVDAETGGDPGAVAAGVRALCHWTLPGAGATVAYGLVAFVLPDAIAGAAALVAGLLAVLSPLFDEGRRRGLADRAAGTVVMLHPRI</sequence>
<evidence type="ECO:0000259" key="7">
    <source>
        <dbReference type="Pfam" id="PF06271"/>
    </source>
</evidence>
<keyword evidence="3 6" id="KW-0812">Transmembrane</keyword>
<organism evidence="8 9">
    <name type="scientific">Actinokineospora xionganensis</name>
    <dbReference type="NCBI Taxonomy" id="2684470"/>
    <lineage>
        <taxon>Bacteria</taxon>
        <taxon>Bacillati</taxon>
        <taxon>Actinomycetota</taxon>
        <taxon>Actinomycetes</taxon>
        <taxon>Pseudonocardiales</taxon>
        <taxon>Pseudonocardiaceae</taxon>
        <taxon>Actinokineospora</taxon>
    </lineage>
</organism>
<evidence type="ECO:0000256" key="4">
    <source>
        <dbReference type="ARBA" id="ARBA00022989"/>
    </source>
</evidence>
<feature type="transmembrane region" description="Helical" evidence="6">
    <location>
        <begin position="121"/>
        <end position="148"/>
    </location>
</feature>
<keyword evidence="5 6" id="KW-0472">Membrane</keyword>
<feature type="domain" description="RDD" evidence="7">
    <location>
        <begin position="23"/>
        <end position="166"/>
    </location>
</feature>
<evidence type="ECO:0000256" key="1">
    <source>
        <dbReference type="ARBA" id="ARBA00004651"/>
    </source>
</evidence>
<feature type="transmembrane region" description="Helical" evidence="6">
    <location>
        <begin position="29"/>
        <end position="49"/>
    </location>
</feature>
<dbReference type="InterPro" id="IPR010432">
    <property type="entry name" value="RDD"/>
</dbReference>
<evidence type="ECO:0000256" key="2">
    <source>
        <dbReference type="ARBA" id="ARBA00022475"/>
    </source>
</evidence>
<dbReference type="PANTHER" id="PTHR36115:SF4">
    <property type="entry name" value="MEMBRANE PROTEIN"/>
    <property type="match status" value="1"/>
</dbReference>
<evidence type="ECO:0000256" key="6">
    <source>
        <dbReference type="SAM" id="Phobius"/>
    </source>
</evidence>
<keyword evidence="2" id="KW-1003">Cell membrane</keyword>
<feature type="transmembrane region" description="Helical" evidence="6">
    <location>
        <begin position="56"/>
        <end position="76"/>
    </location>
</feature>